<evidence type="ECO:0000313" key="1">
    <source>
        <dbReference type="EMBL" id="KKO19196.1"/>
    </source>
</evidence>
<feature type="non-terminal residue" evidence="1">
    <location>
        <position position="21"/>
    </location>
</feature>
<comment type="caution">
    <text evidence="1">The sequence shown here is derived from an EMBL/GenBank/DDBJ whole genome shotgun (WGS) entry which is preliminary data.</text>
</comment>
<accession>A0A0M2UW52</accession>
<keyword evidence="2" id="KW-1185">Reference proteome</keyword>
<organism evidence="1 2">
    <name type="scientific">Candidatus Brocadia fulgida</name>
    <dbReference type="NCBI Taxonomy" id="380242"/>
    <lineage>
        <taxon>Bacteria</taxon>
        <taxon>Pseudomonadati</taxon>
        <taxon>Planctomycetota</taxon>
        <taxon>Candidatus Brocadiia</taxon>
        <taxon>Candidatus Brocadiales</taxon>
        <taxon>Candidatus Brocadiaceae</taxon>
        <taxon>Candidatus Brocadia</taxon>
    </lineage>
</organism>
<sequence>MDMHIVENKSKSGKKIYRSIL</sequence>
<dbReference type="AlphaFoldDB" id="A0A0M2UW52"/>
<dbReference type="EMBL" id="LAQJ01000209">
    <property type="protein sequence ID" value="KKO19196.1"/>
    <property type="molecule type" value="Genomic_DNA"/>
</dbReference>
<reference evidence="1 2" key="1">
    <citation type="journal article" date="2013" name="BMC Microbiol.">
        <title>Identification of the type II cytochrome c maturation pathway in anammox bacteria by comparative genomics.</title>
        <authorList>
            <person name="Ferousi C."/>
            <person name="Speth D.R."/>
            <person name="Reimann J."/>
            <person name="Op den Camp H.J."/>
            <person name="Allen J.W."/>
            <person name="Keltjens J.T."/>
            <person name="Jetten M.S."/>
        </authorList>
    </citation>
    <scope>NUCLEOTIDE SEQUENCE [LARGE SCALE GENOMIC DNA]</scope>
    <source>
        <strain evidence="1">RU1</strain>
    </source>
</reference>
<dbReference type="Proteomes" id="UP000034954">
    <property type="component" value="Unassembled WGS sequence"/>
</dbReference>
<proteinExistence type="predicted"/>
<evidence type="ECO:0000313" key="2">
    <source>
        <dbReference type="Proteomes" id="UP000034954"/>
    </source>
</evidence>
<name>A0A0M2UW52_9BACT</name>
<gene>
    <name evidence="1" type="ORF">BROFUL_02074</name>
</gene>
<protein>
    <submittedName>
        <fullName evidence="1">Uncharacterized protein</fullName>
    </submittedName>
</protein>